<dbReference type="EMBL" id="JAPDMQ010000424">
    <property type="protein sequence ID" value="KAK0524964.1"/>
    <property type="molecule type" value="Genomic_DNA"/>
</dbReference>
<keyword evidence="4" id="KW-1185">Reference proteome</keyword>
<evidence type="ECO:0000313" key="4">
    <source>
        <dbReference type="Proteomes" id="UP001176521"/>
    </source>
</evidence>
<dbReference type="CDD" id="cd00084">
    <property type="entry name" value="HMG-box_SF"/>
    <property type="match status" value="1"/>
</dbReference>
<feature type="region of interest" description="Disordered" evidence="1">
    <location>
        <begin position="1"/>
        <end position="21"/>
    </location>
</feature>
<evidence type="ECO:0000313" key="3">
    <source>
        <dbReference type="EMBL" id="KAK0524964.1"/>
    </source>
</evidence>
<dbReference type="Proteomes" id="UP001176521">
    <property type="component" value="Unassembled WGS sequence"/>
</dbReference>
<dbReference type="SUPFAM" id="SSF47095">
    <property type="entry name" value="HMG-box"/>
    <property type="match status" value="1"/>
</dbReference>
<reference evidence="3" key="1">
    <citation type="journal article" date="2023" name="PhytoFront">
        <title>Draft Genome Resources of Seven Strains of Tilletia horrida, Causal Agent of Kernel Smut of Rice.</title>
        <authorList>
            <person name="Khanal S."/>
            <person name="Antony Babu S."/>
            <person name="Zhou X.G."/>
        </authorList>
    </citation>
    <scope>NUCLEOTIDE SEQUENCE</scope>
    <source>
        <strain evidence="3">TX3</strain>
    </source>
</reference>
<organism evidence="3 4">
    <name type="scientific">Tilletia horrida</name>
    <dbReference type="NCBI Taxonomy" id="155126"/>
    <lineage>
        <taxon>Eukaryota</taxon>
        <taxon>Fungi</taxon>
        <taxon>Dikarya</taxon>
        <taxon>Basidiomycota</taxon>
        <taxon>Ustilaginomycotina</taxon>
        <taxon>Exobasidiomycetes</taxon>
        <taxon>Tilletiales</taxon>
        <taxon>Tilletiaceae</taxon>
        <taxon>Tilletia</taxon>
    </lineage>
</organism>
<feature type="domain" description="YABBY protein C-terminal" evidence="2">
    <location>
        <begin position="18"/>
        <end position="60"/>
    </location>
</feature>
<sequence>MPPKKTKSTTTKAAAGGKKPSPYNVYMKSALAKLKVEKPDIDHKARFKLAAENWKNDPSNPKRGQ</sequence>
<dbReference type="Gene3D" id="1.10.30.10">
    <property type="entry name" value="High mobility group box domain"/>
    <property type="match status" value="1"/>
</dbReference>
<dbReference type="InterPro" id="IPR056775">
    <property type="entry name" value="YABBY_C"/>
</dbReference>
<dbReference type="AlphaFoldDB" id="A0AAN6G7D8"/>
<protein>
    <recommendedName>
        <fullName evidence="2">YABBY protein C-terminal domain-containing protein</fullName>
    </recommendedName>
</protein>
<dbReference type="InterPro" id="IPR036910">
    <property type="entry name" value="HMG_box_dom_sf"/>
</dbReference>
<proteinExistence type="predicted"/>
<comment type="caution">
    <text evidence="3">The sequence shown here is derived from an EMBL/GenBank/DDBJ whole genome shotgun (WGS) entry which is preliminary data.</text>
</comment>
<dbReference type="Pfam" id="PF04690">
    <property type="entry name" value="YABBY"/>
    <property type="match status" value="1"/>
</dbReference>
<evidence type="ECO:0000256" key="1">
    <source>
        <dbReference type="SAM" id="MobiDB-lite"/>
    </source>
</evidence>
<feature type="compositionally biased region" description="Low complexity" evidence="1">
    <location>
        <begin position="8"/>
        <end position="21"/>
    </location>
</feature>
<name>A0AAN6G7D8_9BASI</name>
<evidence type="ECO:0000259" key="2">
    <source>
        <dbReference type="Pfam" id="PF04690"/>
    </source>
</evidence>
<accession>A0AAN6G7D8</accession>
<gene>
    <name evidence="3" type="ORF">OC842_005667</name>
</gene>